<comment type="caution">
    <text evidence="4">The sequence shown here is derived from an EMBL/GenBank/DDBJ whole genome shotgun (WGS) entry which is preliminary data.</text>
</comment>
<feature type="domain" description="Outer membrane channel protein CpnT-like N-terminal" evidence="3">
    <location>
        <begin position="19"/>
        <end position="148"/>
    </location>
</feature>
<dbReference type="Pfam" id="PF25547">
    <property type="entry name" value="WXG100_2"/>
    <property type="match status" value="1"/>
</dbReference>
<proteinExistence type="predicted"/>
<keyword evidence="2" id="KW-0472">Membrane</keyword>
<evidence type="ECO:0000313" key="5">
    <source>
        <dbReference type="Proteomes" id="UP001589646"/>
    </source>
</evidence>
<keyword evidence="5" id="KW-1185">Reference proteome</keyword>
<feature type="transmembrane region" description="Helical" evidence="2">
    <location>
        <begin position="115"/>
        <end position="142"/>
    </location>
</feature>
<dbReference type="InterPro" id="IPR057746">
    <property type="entry name" value="CpnT-like_N"/>
</dbReference>
<dbReference type="EMBL" id="JBHMCE010000003">
    <property type="protein sequence ID" value="MFB9527000.1"/>
    <property type="molecule type" value="Genomic_DNA"/>
</dbReference>
<evidence type="ECO:0000313" key="4">
    <source>
        <dbReference type="EMBL" id="MFB9527000.1"/>
    </source>
</evidence>
<feature type="region of interest" description="Disordered" evidence="1">
    <location>
        <begin position="221"/>
        <end position="240"/>
    </location>
</feature>
<keyword evidence="2" id="KW-1133">Transmembrane helix</keyword>
<evidence type="ECO:0000259" key="3">
    <source>
        <dbReference type="Pfam" id="PF25547"/>
    </source>
</evidence>
<accession>A0ABV5PUV2</accession>
<evidence type="ECO:0000256" key="2">
    <source>
        <dbReference type="SAM" id="Phobius"/>
    </source>
</evidence>
<dbReference type="Proteomes" id="UP001589646">
    <property type="component" value="Unassembled WGS sequence"/>
</dbReference>
<name>A0ABV5PUV2_9ACTN</name>
<sequence>MAVTMPAELRPGFNLLGVPWPDEDEDALRRCATAYRGCGDALSGEVNPGAKGAVAYASAGNSGEHVDALNGYMAEYDDGGTAPKGHLQGLAASMHALADGLDLVARLIEIVKAALILLAIYVMVALAWALAMAVLSGGLAMLKARTFVGILRVFARRFVTVLRQKLERYFRGRLVRAVEARVRRMLGAKPPALPKVPMRRLRFPTAPTMLAAAGGVLYKEGPKRHDPAPESPRGVSWSGKYRIGPVQPPEMAYDHDFPYDPDLKPTLEDYRNWYEWRAKMHGARIKRPELEDGLDAYERYMSGSGRDHQVDYEKAYDEDDGVRGSVDDAIANAQAEAERLYRESGRNRFEMTGLPTRGDTTTENWDKAIGAHAIWGSGNVTVQGNQATMQITLHAEDRYNFNAGAADKATGIPDDENGRFEVLGWAKSFNTHGSLTRTVTWTLPSK</sequence>
<dbReference type="RefSeq" id="WP_346118534.1">
    <property type="nucleotide sequence ID" value="NZ_BAAAXC010000006.1"/>
</dbReference>
<keyword evidence="2" id="KW-0812">Transmembrane</keyword>
<organism evidence="4 5">
    <name type="scientific">Nonomuraea roseola</name>
    <dbReference type="NCBI Taxonomy" id="46179"/>
    <lineage>
        <taxon>Bacteria</taxon>
        <taxon>Bacillati</taxon>
        <taxon>Actinomycetota</taxon>
        <taxon>Actinomycetes</taxon>
        <taxon>Streptosporangiales</taxon>
        <taxon>Streptosporangiaceae</taxon>
        <taxon>Nonomuraea</taxon>
    </lineage>
</organism>
<protein>
    <recommendedName>
        <fullName evidence="3">Outer membrane channel protein CpnT-like N-terminal domain-containing protein</fullName>
    </recommendedName>
</protein>
<evidence type="ECO:0000256" key="1">
    <source>
        <dbReference type="SAM" id="MobiDB-lite"/>
    </source>
</evidence>
<gene>
    <name evidence="4" type="ORF">ACFFRN_10305</name>
</gene>
<reference evidence="4 5" key="1">
    <citation type="submission" date="2024-09" db="EMBL/GenBank/DDBJ databases">
        <authorList>
            <person name="Sun Q."/>
            <person name="Mori K."/>
        </authorList>
    </citation>
    <scope>NUCLEOTIDE SEQUENCE [LARGE SCALE GENOMIC DNA]</scope>
    <source>
        <strain evidence="4 5">JCM 3323</strain>
    </source>
</reference>